<feature type="domain" description="NAD-dependent epimerase/dehydratase" evidence="4">
    <location>
        <begin position="1"/>
        <end position="113"/>
    </location>
</feature>
<name>A0ABX7C2C9_9HYPH</name>
<dbReference type="InterPro" id="IPR036291">
    <property type="entry name" value="NAD(P)-bd_dom_sf"/>
</dbReference>
<dbReference type="Pfam" id="PF02397">
    <property type="entry name" value="Bac_transf"/>
    <property type="match status" value="1"/>
</dbReference>
<comment type="similarity">
    <text evidence="1">Belongs to the bacterial sugar transferase family.</text>
</comment>
<dbReference type="Gene3D" id="3.40.50.720">
    <property type="entry name" value="NAD(P)-binding Rossmann-like Domain"/>
    <property type="match status" value="1"/>
</dbReference>
<keyword evidence="2" id="KW-0270">Exopolysaccharide synthesis</keyword>
<sequence>MVTGATGRLGQQLVPHLESRGALVIVVGRNVAKLRSIFPGRRACTYEELQSSATGAHLVVHLAVLNNDVDAPLSEFERINVGLAMQVAEAAKSAQVGRMINVSSTHALDEKNQSKYARTKREAVEKLGRIPSLAVTNFFLPAVISSELSGKLSALNNLPPGLRLHALMAVSALKPTVRVATIADQVLSILSFEDPDDRIVSEGQQRNPYYHLGKRVIDLTFAVGVLVCLWWLLVALWVAIALQSKGPAIFAQVRVGRGGRMFTCYKFRTMHQGTPNVGTHDAPQNAVTPIGRFLRSSKLDELPQIFNILLNQVSLIGPRPCLPSQTVLIAERARRGVLEVKPGISGYSQVQGVDMSEPERLAIWDEKYLRLQSLLLDINIILSTARGGGQGDRTKKHS</sequence>
<evidence type="ECO:0000256" key="3">
    <source>
        <dbReference type="SAM" id="Phobius"/>
    </source>
</evidence>
<dbReference type="InterPro" id="IPR001509">
    <property type="entry name" value="Epimerase_deHydtase"/>
</dbReference>
<evidence type="ECO:0000259" key="4">
    <source>
        <dbReference type="Pfam" id="PF01370"/>
    </source>
</evidence>
<evidence type="ECO:0000259" key="5">
    <source>
        <dbReference type="Pfam" id="PF02397"/>
    </source>
</evidence>
<keyword evidence="3" id="KW-0472">Membrane</keyword>
<keyword evidence="3" id="KW-1133">Transmembrane helix</keyword>
<evidence type="ECO:0000313" key="6">
    <source>
        <dbReference type="EMBL" id="QQR38389.1"/>
    </source>
</evidence>
<evidence type="ECO:0000313" key="7">
    <source>
        <dbReference type="Proteomes" id="UP000595857"/>
    </source>
</evidence>
<dbReference type="Pfam" id="PF01370">
    <property type="entry name" value="Epimerase"/>
    <property type="match status" value="1"/>
</dbReference>
<feature type="transmembrane region" description="Helical" evidence="3">
    <location>
        <begin position="216"/>
        <end position="240"/>
    </location>
</feature>
<evidence type="ECO:0000256" key="1">
    <source>
        <dbReference type="ARBA" id="ARBA00006464"/>
    </source>
</evidence>
<dbReference type="GO" id="GO:0016740">
    <property type="term" value="F:transferase activity"/>
    <property type="evidence" value="ECO:0007669"/>
    <property type="project" value="UniProtKB-KW"/>
</dbReference>
<accession>A0ABX7C2C9</accession>
<dbReference type="EMBL" id="CP068046">
    <property type="protein sequence ID" value="QQR38389.1"/>
    <property type="molecule type" value="Genomic_DNA"/>
</dbReference>
<protein>
    <submittedName>
        <fullName evidence="6">Sugar transferase</fullName>
    </submittedName>
</protein>
<dbReference type="PANTHER" id="PTHR30576:SF10">
    <property type="entry name" value="SLL5057 PROTEIN"/>
    <property type="match status" value="1"/>
</dbReference>
<dbReference type="RefSeq" id="WP_201630673.1">
    <property type="nucleotide sequence ID" value="NZ_CP068046.1"/>
</dbReference>
<evidence type="ECO:0000256" key="2">
    <source>
        <dbReference type="ARBA" id="ARBA00023169"/>
    </source>
</evidence>
<dbReference type="PANTHER" id="PTHR30576">
    <property type="entry name" value="COLANIC BIOSYNTHESIS UDP-GLUCOSE LIPID CARRIER TRANSFERASE"/>
    <property type="match status" value="1"/>
</dbReference>
<organism evidence="6 7">
    <name type="scientific">Devosia rhizoryzae</name>
    <dbReference type="NCBI Taxonomy" id="2774137"/>
    <lineage>
        <taxon>Bacteria</taxon>
        <taxon>Pseudomonadati</taxon>
        <taxon>Pseudomonadota</taxon>
        <taxon>Alphaproteobacteria</taxon>
        <taxon>Hyphomicrobiales</taxon>
        <taxon>Devosiaceae</taxon>
        <taxon>Devosia</taxon>
    </lineage>
</organism>
<dbReference type="Proteomes" id="UP000595857">
    <property type="component" value="Chromosome"/>
</dbReference>
<dbReference type="InterPro" id="IPR003362">
    <property type="entry name" value="Bact_transf"/>
</dbReference>
<keyword evidence="3" id="KW-0812">Transmembrane</keyword>
<keyword evidence="6" id="KW-0808">Transferase</keyword>
<gene>
    <name evidence="6" type="ORF">JI748_11420</name>
</gene>
<reference evidence="6 7" key="1">
    <citation type="submission" date="2021-01" db="EMBL/GenBank/DDBJ databases">
        <title>Genome seq and assembly of Devosia sp. LEGU1.</title>
        <authorList>
            <person name="Chhetri G."/>
        </authorList>
    </citation>
    <scope>NUCLEOTIDE SEQUENCE [LARGE SCALE GENOMIC DNA]</scope>
    <source>
        <strain evidence="6 7">LEGU1</strain>
    </source>
</reference>
<dbReference type="SUPFAM" id="SSF51735">
    <property type="entry name" value="NAD(P)-binding Rossmann-fold domains"/>
    <property type="match status" value="1"/>
</dbReference>
<keyword evidence="7" id="KW-1185">Reference proteome</keyword>
<proteinExistence type="inferred from homology"/>
<feature type="domain" description="Bacterial sugar transferase" evidence="5">
    <location>
        <begin position="214"/>
        <end position="385"/>
    </location>
</feature>